<proteinExistence type="predicted"/>
<evidence type="ECO:0000313" key="1">
    <source>
        <dbReference type="EMBL" id="KAA8525769.1"/>
    </source>
</evidence>
<evidence type="ECO:0000313" key="2">
    <source>
        <dbReference type="Proteomes" id="UP000325577"/>
    </source>
</evidence>
<protein>
    <submittedName>
        <fullName evidence="1">Uncharacterized protein</fullName>
    </submittedName>
</protein>
<reference evidence="1 2" key="1">
    <citation type="submission" date="2019-09" db="EMBL/GenBank/DDBJ databases">
        <title>A chromosome-level genome assembly of the Chinese tupelo Nyssa sinensis.</title>
        <authorList>
            <person name="Yang X."/>
            <person name="Kang M."/>
            <person name="Yang Y."/>
            <person name="Xiong H."/>
            <person name="Wang M."/>
            <person name="Zhang Z."/>
            <person name="Wang Z."/>
            <person name="Wu H."/>
            <person name="Ma T."/>
            <person name="Liu J."/>
            <person name="Xi Z."/>
        </authorList>
    </citation>
    <scope>NUCLEOTIDE SEQUENCE [LARGE SCALE GENOMIC DNA]</scope>
    <source>
        <strain evidence="1">J267</strain>
        <tissue evidence="1">Leaf</tissue>
    </source>
</reference>
<name>A0A5J5A672_9ASTE</name>
<gene>
    <name evidence="1" type="ORF">F0562_007624</name>
</gene>
<dbReference type="Proteomes" id="UP000325577">
    <property type="component" value="Linkage Group LG3"/>
</dbReference>
<sequence length="112" mass="12153">MIANGVPSEAVDQTVAKIFGEGIFAIWRCRGVGKTMEVGMAPNGVPSFGSGWIRFGYCEIDRGSGSGSSGATGWILFGFLRFCRFQLPFPIKNRWMMAAVWCIDDGCNGDES</sequence>
<organism evidence="1 2">
    <name type="scientific">Nyssa sinensis</name>
    <dbReference type="NCBI Taxonomy" id="561372"/>
    <lineage>
        <taxon>Eukaryota</taxon>
        <taxon>Viridiplantae</taxon>
        <taxon>Streptophyta</taxon>
        <taxon>Embryophyta</taxon>
        <taxon>Tracheophyta</taxon>
        <taxon>Spermatophyta</taxon>
        <taxon>Magnoliopsida</taxon>
        <taxon>eudicotyledons</taxon>
        <taxon>Gunneridae</taxon>
        <taxon>Pentapetalae</taxon>
        <taxon>asterids</taxon>
        <taxon>Cornales</taxon>
        <taxon>Nyssaceae</taxon>
        <taxon>Nyssa</taxon>
    </lineage>
</organism>
<dbReference type="AlphaFoldDB" id="A0A5J5A672"/>
<keyword evidence="2" id="KW-1185">Reference proteome</keyword>
<accession>A0A5J5A672</accession>
<dbReference type="EMBL" id="CM018046">
    <property type="protein sequence ID" value="KAA8525769.1"/>
    <property type="molecule type" value="Genomic_DNA"/>
</dbReference>